<dbReference type="OrthoDB" id="574518at2"/>
<evidence type="ECO:0000313" key="5">
    <source>
        <dbReference type="EMBL" id="PKG24804.1"/>
    </source>
</evidence>
<feature type="domain" description="HTH gntR-type" evidence="4">
    <location>
        <begin position="3"/>
        <end position="70"/>
    </location>
</feature>
<dbReference type="InterPro" id="IPR036390">
    <property type="entry name" value="WH_DNA-bd_sf"/>
</dbReference>
<dbReference type="InterPro" id="IPR008920">
    <property type="entry name" value="TF_FadR/GntR_C"/>
</dbReference>
<keyword evidence="3" id="KW-0804">Transcription</keyword>
<keyword evidence="6" id="KW-1185">Reference proteome</keyword>
<keyword evidence="1" id="KW-0805">Transcription regulation</keyword>
<dbReference type="GO" id="GO:0003677">
    <property type="term" value="F:DNA binding"/>
    <property type="evidence" value="ECO:0007669"/>
    <property type="project" value="UniProtKB-KW"/>
</dbReference>
<dbReference type="Proteomes" id="UP000233375">
    <property type="component" value="Unassembled WGS sequence"/>
</dbReference>
<dbReference type="SUPFAM" id="SSF46785">
    <property type="entry name" value="Winged helix' DNA-binding domain"/>
    <property type="match status" value="1"/>
</dbReference>
<dbReference type="Pfam" id="PF00392">
    <property type="entry name" value="GntR"/>
    <property type="match status" value="1"/>
</dbReference>
<dbReference type="PANTHER" id="PTHR43537">
    <property type="entry name" value="TRANSCRIPTIONAL REGULATOR, GNTR FAMILY"/>
    <property type="match status" value="1"/>
</dbReference>
<comment type="caution">
    <text evidence="5">The sequence shown here is derived from an EMBL/GenBank/DDBJ whole genome shotgun (WGS) entry which is preliminary data.</text>
</comment>
<dbReference type="GO" id="GO:0003700">
    <property type="term" value="F:DNA-binding transcription factor activity"/>
    <property type="evidence" value="ECO:0007669"/>
    <property type="project" value="InterPro"/>
</dbReference>
<dbReference type="SMART" id="SM00345">
    <property type="entry name" value="HTH_GNTR"/>
    <property type="match status" value="1"/>
</dbReference>
<dbReference type="PANTHER" id="PTHR43537:SF45">
    <property type="entry name" value="GNTR FAMILY REGULATORY PROTEIN"/>
    <property type="match status" value="1"/>
</dbReference>
<dbReference type="PROSITE" id="PS50949">
    <property type="entry name" value="HTH_GNTR"/>
    <property type="match status" value="1"/>
</dbReference>
<reference evidence="5 6" key="1">
    <citation type="journal article" date="2003" name="Int. J. Syst. Evol. Microbiol.">
        <title>Bacillus nealsonii sp. nov., isolated from a spacecraft-assembly facility, whose spores are gamma-radiation resistant.</title>
        <authorList>
            <person name="Venkateswaran K."/>
            <person name="Kempf M."/>
            <person name="Chen F."/>
            <person name="Satomi M."/>
            <person name="Nicholson W."/>
            <person name="Kern R."/>
        </authorList>
    </citation>
    <scope>NUCLEOTIDE SEQUENCE [LARGE SCALE GENOMIC DNA]</scope>
    <source>
        <strain evidence="5 6">FO-92</strain>
    </source>
</reference>
<evidence type="ECO:0000256" key="2">
    <source>
        <dbReference type="ARBA" id="ARBA00023125"/>
    </source>
</evidence>
<name>A0A2N0Z5N9_9BACI</name>
<proteinExistence type="predicted"/>
<dbReference type="AlphaFoldDB" id="A0A2N0Z5N9"/>
<dbReference type="InterPro" id="IPR011711">
    <property type="entry name" value="GntR_C"/>
</dbReference>
<dbReference type="Gene3D" id="1.20.120.530">
    <property type="entry name" value="GntR ligand-binding domain-like"/>
    <property type="match status" value="1"/>
</dbReference>
<dbReference type="SUPFAM" id="SSF48008">
    <property type="entry name" value="GntR ligand-binding domain-like"/>
    <property type="match status" value="1"/>
</dbReference>
<dbReference type="SMART" id="SM00895">
    <property type="entry name" value="FCD"/>
    <property type="match status" value="1"/>
</dbReference>
<dbReference type="EMBL" id="PISE01000011">
    <property type="protein sequence ID" value="PKG24804.1"/>
    <property type="molecule type" value="Genomic_DNA"/>
</dbReference>
<organism evidence="5 6">
    <name type="scientific">Niallia nealsonii</name>
    <dbReference type="NCBI Taxonomy" id="115979"/>
    <lineage>
        <taxon>Bacteria</taxon>
        <taxon>Bacillati</taxon>
        <taxon>Bacillota</taxon>
        <taxon>Bacilli</taxon>
        <taxon>Bacillales</taxon>
        <taxon>Bacillaceae</taxon>
        <taxon>Niallia</taxon>
    </lineage>
</organism>
<sequence>MMNAKEIAIYNKIKQAIIQQKLRPNMQLVETEIAESFGVSRTPIRNVLRRLSYERLVKIIANKGTFVTSSSKEEAKEVFEMRRILEGEAVKKACLLATEEQLLELEQMVEEEEKTHLDIEYYDAIQMSGEFHLKIAEMAGNSYFYQYLEDLISLTHVIISIYGKNQEEKDACLHHRHIFHAIKKRDEQLAAELALEHLIDMENNLQFSDKNQLSVSLTEIFNPK</sequence>
<accession>A0A2N0Z5N9</accession>
<dbReference type="Pfam" id="PF07729">
    <property type="entry name" value="FCD"/>
    <property type="match status" value="1"/>
</dbReference>
<dbReference type="CDD" id="cd07377">
    <property type="entry name" value="WHTH_GntR"/>
    <property type="match status" value="1"/>
</dbReference>
<keyword evidence="2" id="KW-0238">DNA-binding</keyword>
<dbReference type="Gene3D" id="1.10.10.10">
    <property type="entry name" value="Winged helix-like DNA-binding domain superfamily/Winged helix DNA-binding domain"/>
    <property type="match status" value="1"/>
</dbReference>
<protein>
    <submittedName>
        <fullName evidence="5">GntR family transcriptional regulator</fullName>
    </submittedName>
</protein>
<evidence type="ECO:0000313" key="6">
    <source>
        <dbReference type="Proteomes" id="UP000233375"/>
    </source>
</evidence>
<evidence type="ECO:0000256" key="1">
    <source>
        <dbReference type="ARBA" id="ARBA00023015"/>
    </source>
</evidence>
<dbReference type="InterPro" id="IPR036388">
    <property type="entry name" value="WH-like_DNA-bd_sf"/>
</dbReference>
<evidence type="ECO:0000256" key="3">
    <source>
        <dbReference type="ARBA" id="ARBA00023163"/>
    </source>
</evidence>
<evidence type="ECO:0000259" key="4">
    <source>
        <dbReference type="PROSITE" id="PS50949"/>
    </source>
</evidence>
<gene>
    <name evidence="5" type="ORF">CWS01_05950</name>
</gene>
<dbReference type="InterPro" id="IPR000524">
    <property type="entry name" value="Tscrpt_reg_HTH_GntR"/>
</dbReference>